<feature type="non-terminal residue" evidence="4">
    <location>
        <position position="1"/>
    </location>
</feature>
<organism evidence="4 5">
    <name type="scientific">Meganyctiphanes norvegica</name>
    <name type="common">Northern krill</name>
    <name type="synonym">Thysanopoda norvegica</name>
    <dbReference type="NCBI Taxonomy" id="48144"/>
    <lineage>
        <taxon>Eukaryota</taxon>
        <taxon>Metazoa</taxon>
        <taxon>Ecdysozoa</taxon>
        <taxon>Arthropoda</taxon>
        <taxon>Crustacea</taxon>
        <taxon>Multicrustacea</taxon>
        <taxon>Malacostraca</taxon>
        <taxon>Eumalacostraca</taxon>
        <taxon>Eucarida</taxon>
        <taxon>Euphausiacea</taxon>
        <taxon>Euphausiidae</taxon>
        <taxon>Meganyctiphanes</taxon>
    </lineage>
</organism>
<evidence type="ECO:0008006" key="6">
    <source>
        <dbReference type="Google" id="ProtNLM"/>
    </source>
</evidence>
<dbReference type="InterPro" id="IPR031311">
    <property type="entry name" value="CHIT_BIND_RR_consensus"/>
</dbReference>
<evidence type="ECO:0000313" key="4">
    <source>
        <dbReference type="EMBL" id="CAL4122257.1"/>
    </source>
</evidence>
<gene>
    <name evidence="4" type="ORF">MNOR_LOCUS22979</name>
</gene>
<accession>A0AAV2RDT1</accession>
<dbReference type="PANTHER" id="PTHR10380">
    <property type="entry name" value="CUTICLE PROTEIN"/>
    <property type="match status" value="1"/>
</dbReference>
<dbReference type="PRINTS" id="PR00947">
    <property type="entry name" value="CUTICLE"/>
</dbReference>
<dbReference type="EMBL" id="CAXKWB010019775">
    <property type="protein sequence ID" value="CAL4122257.1"/>
    <property type="molecule type" value="Genomic_DNA"/>
</dbReference>
<dbReference type="PROSITE" id="PS00233">
    <property type="entry name" value="CHIT_BIND_RR_1"/>
    <property type="match status" value="1"/>
</dbReference>
<reference evidence="4 5" key="1">
    <citation type="submission" date="2024-05" db="EMBL/GenBank/DDBJ databases">
        <authorList>
            <person name="Wallberg A."/>
        </authorList>
    </citation>
    <scope>NUCLEOTIDE SEQUENCE [LARGE SCALE GENOMIC DNA]</scope>
</reference>
<keyword evidence="5" id="KW-1185">Reference proteome</keyword>
<keyword evidence="3" id="KW-0732">Signal</keyword>
<dbReference type="PROSITE" id="PS51155">
    <property type="entry name" value="CHIT_BIND_RR_2"/>
    <property type="match status" value="1"/>
</dbReference>
<evidence type="ECO:0000313" key="5">
    <source>
        <dbReference type="Proteomes" id="UP001497623"/>
    </source>
</evidence>
<dbReference type="InterPro" id="IPR000618">
    <property type="entry name" value="Insect_cuticle"/>
</dbReference>
<dbReference type="InterPro" id="IPR050468">
    <property type="entry name" value="Cuticle_Struct_Prot"/>
</dbReference>
<dbReference type="PANTHER" id="PTHR10380:SF173">
    <property type="entry name" value="CUTICULAR PROTEIN 47EF, ISOFORM C-RELATED"/>
    <property type="match status" value="1"/>
</dbReference>
<dbReference type="GO" id="GO:0008010">
    <property type="term" value="F:structural constituent of chitin-based larval cuticle"/>
    <property type="evidence" value="ECO:0007669"/>
    <property type="project" value="TreeGrafter"/>
</dbReference>
<protein>
    <recommendedName>
        <fullName evidence="6">Larval cuticle protein LCP-17</fullName>
    </recommendedName>
</protein>
<keyword evidence="1 2" id="KW-0193">Cuticle</keyword>
<dbReference type="GO" id="GO:0062129">
    <property type="term" value="C:chitin-based extracellular matrix"/>
    <property type="evidence" value="ECO:0007669"/>
    <property type="project" value="TreeGrafter"/>
</dbReference>
<evidence type="ECO:0000256" key="1">
    <source>
        <dbReference type="ARBA" id="ARBA00022460"/>
    </source>
</evidence>
<dbReference type="Proteomes" id="UP001497623">
    <property type="component" value="Unassembled WGS sequence"/>
</dbReference>
<sequence>SNSPYIMKTIVFSCLLAVAIAAPQYGASRAASHEDSQEHIPILRDDRLQPIDGSYSFDTETADGIVRSEHGARIEDGSAEGAVAQAGSYSFTLPNGEEFELTYVANEGGFQPQSDFLPVAPAFPHPIPDFVLEQIEKARLEDLNRDDSDERPTYYQ</sequence>
<evidence type="ECO:0000256" key="2">
    <source>
        <dbReference type="PROSITE-ProRule" id="PRU00497"/>
    </source>
</evidence>
<feature type="signal peptide" evidence="3">
    <location>
        <begin position="1"/>
        <end position="21"/>
    </location>
</feature>
<evidence type="ECO:0000256" key="3">
    <source>
        <dbReference type="SAM" id="SignalP"/>
    </source>
</evidence>
<dbReference type="Pfam" id="PF00379">
    <property type="entry name" value="Chitin_bind_4"/>
    <property type="match status" value="1"/>
</dbReference>
<feature type="chain" id="PRO_5043999434" description="Larval cuticle protein LCP-17" evidence="3">
    <location>
        <begin position="22"/>
        <end position="156"/>
    </location>
</feature>
<dbReference type="AlphaFoldDB" id="A0AAV2RDT1"/>
<comment type="caution">
    <text evidence="4">The sequence shown here is derived from an EMBL/GenBank/DDBJ whole genome shotgun (WGS) entry which is preliminary data.</text>
</comment>
<name>A0AAV2RDT1_MEGNR</name>
<proteinExistence type="predicted"/>